<protein>
    <submittedName>
        <fullName evidence="9">Iron complex transport system permease protein</fullName>
    </submittedName>
</protein>
<keyword evidence="10" id="KW-1185">Reference proteome</keyword>
<dbReference type="GO" id="GO:0005886">
    <property type="term" value="C:plasma membrane"/>
    <property type="evidence" value="ECO:0007669"/>
    <property type="project" value="UniProtKB-SubCell"/>
</dbReference>
<keyword evidence="3" id="KW-0813">Transport</keyword>
<evidence type="ECO:0000313" key="9">
    <source>
        <dbReference type="EMBL" id="MBB3810247.1"/>
    </source>
</evidence>
<evidence type="ECO:0000256" key="7">
    <source>
        <dbReference type="ARBA" id="ARBA00023136"/>
    </source>
</evidence>
<dbReference type="GO" id="GO:0033214">
    <property type="term" value="P:siderophore-iron import into cell"/>
    <property type="evidence" value="ECO:0007669"/>
    <property type="project" value="TreeGrafter"/>
</dbReference>
<dbReference type="AlphaFoldDB" id="A0A7W6EI14"/>
<evidence type="ECO:0000256" key="3">
    <source>
        <dbReference type="ARBA" id="ARBA00022448"/>
    </source>
</evidence>
<comment type="subcellular location">
    <subcellularLocation>
        <location evidence="1">Cell membrane</location>
        <topology evidence="1">Multi-pass membrane protein</topology>
    </subcellularLocation>
</comment>
<feature type="transmembrane region" description="Helical" evidence="8">
    <location>
        <begin position="143"/>
        <end position="163"/>
    </location>
</feature>
<comment type="caution">
    <text evidence="9">The sequence shown here is derived from an EMBL/GenBank/DDBJ whole genome shotgun (WGS) entry which is preliminary data.</text>
</comment>
<reference evidence="9 10" key="1">
    <citation type="submission" date="2020-08" db="EMBL/GenBank/DDBJ databases">
        <title>Genomic Encyclopedia of Type Strains, Phase IV (KMG-IV): sequencing the most valuable type-strain genomes for metagenomic binning, comparative biology and taxonomic classification.</title>
        <authorList>
            <person name="Goeker M."/>
        </authorList>
    </citation>
    <scope>NUCLEOTIDE SEQUENCE [LARGE SCALE GENOMIC DNA]</scope>
    <source>
        <strain evidence="9 10">DSM 28760</strain>
    </source>
</reference>
<sequence length="327" mass="34159">MIAILTSLILTIVALLMASLSIGDVPLSWRDITAALLHTGYAPQTETIVLDLRLPRALLALLVGMGLGAAGALVQTVMRNPLAEPGILGINAGAALFVTVLIVAFPAVSIAFLPWAGFAGASATAALVYALSWRQGTSSLRVILIGIGVGSVVGAGTTVLMAFGDIRYVQRAMIWLAGSVHDGDWHRVRTLLLWIAPPLALACMFWRELDLIRLGDQTARALGQRVEHARGMAIVLCTLIAGAVVAFAGLIGFVGLVAPHIARFIAGPGHSRLLPVAALTGGVLVMAADLLGRTIVAPAQLPAGLVAALIGAPFFGWLLWRRRHVPA</sequence>
<feature type="transmembrane region" description="Helical" evidence="8">
    <location>
        <begin position="57"/>
        <end position="74"/>
    </location>
</feature>
<dbReference type="Proteomes" id="UP000537592">
    <property type="component" value="Unassembled WGS sequence"/>
</dbReference>
<dbReference type="CDD" id="cd06550">
    <property type="entry name" value="TM_ABC_iron-siderophores_like"/>
    <property type="match status" value="1"/>
</dbReference>
<proteinExistence type="inferred from homology"/>
<evidence type="ECO:0000256" key="6">
    <source>
        <dbReference type="ARBA" id="ARBA00022989"/>
    </source>
</evidence>
<name>A0A7W6EI14_9HYPH</name>
<comment type="similarity">
    <text evidence="2">Belongs to the binding-protein-dependent transport system permease family. FecCD subfamily.</text>
</comment>
<evidence type="ECO:0000256" key="2">
    <source>
        <dbReference type="ARBA" id="ARBA00007935"/>
    </source>
</evidence>
<feature type="transmembrane region" description="Helical" evidence="8">
    <location>
        <begin position="86"/>
        <end position="106"/>
    </location>
</feature>
<dbReference type="FunFam" id="1.10.3470.10:FF:000001">
    <property type="entry name" value="Vitamin B12 ABC transporter permease BtuC"/>
    <property type="match status" value="1"/>
</dbReference>
<dbReference type="RefSeq" id="WP_183753120.1">
    <property type="nucleotide sequence ID" value="NZ_JACICC010000005.1"/>
</dbReference>
<dbReference type="InterPro" id="IPR037294">
    <property type="entry name" value="ABC_BtuC-like"/>
</dbReference>
<keyword evidence="5 8" id="KW-0812">Transmembrane</keyword>
<dbReference type="SUPFAM" id="SSF81345">
    <property type="entry name" value="ABC transporter involved in vitamin B12 uptake, BtuC"/>
    <property type="match status" value="1"/>
</dbReference>
<accession>A0A7W6EI14</accession>
<feature type="transmembrane region" description="Helical" evidence="8">
    <location>
        <begin position="112"/>
        <end position="131"/>
    </location>
</feature>
<dbReference type="PANTHER" id="PTHR30472">
    <property type="entry name" value="FERRIC ENTEROBACTIN TRANSPORT SYSTEM PERMEASE PROTEIN"/>
    <property type="match status" value="1"/>
</dbReference>
<feature type="transmembrane region" description="Helical" evidence="8">
    <location>
        <begin position="303"/>
        <end position="320"/>
    </location>
</feature>
<keyword evidence="7 8" id="KW-0472">Membrane</keyword>
<feature type="transmembrane region" description="Helical" evidence="8">
    <location>
        <begin position="233"/>
        <end position="261"/>
    </location>
</feature>
<gene>
    <name evidence="9" type="ORF">FHS81_002343</name>
</gene>
<keyword evidence="4" id="KW-1003">Cell membrane</keyword>
<keyword evidence="6 8" id="KW-1133">Transmembrane helix</keyword>
<dbReference type="GO" id="GO:0022857">
    <property type="term" value="F:transmembrane transporter activity"/>
    <property type="evidence" value="ECO:0007669"/>
    <property type="project" value="InterPro"/>
</dbReference>
<organism evidence="9 10">
    <name type="scientific">Pseudochelatococcus contaminans</name>
    <dbReference type="NCBI Taxonomy" id="1538103"/>
    <lineage>
        <taxon>Bacteria</taxon>
        <taxon>Pseudomonadati</taxon>
        <taxon>Pseudomonadota</taxon>
        <taxon>Alphaproteobacteria</taxon>
        <taxon>Hyphomicrobiales</taxon>
        <taxon>Chelatococcaceae</taxon>
        <taxon>Pseudochelatococcus</taxon>
    </lineage>
</organism>
<evidence type="ECO:0000256" key="4">
    <source>
        <dbReference type="ARBA" id="ARBA00022475"/>
    </source>
</evidence>
<dbReference type="InterPro" id="IPR000522">
    <property type="entry name" value="ABC_transptr_permease_BtuC"/>
</dbReference>
<dbReference type="Gene3D" id="1.10.3470.10">
    <property type="entry name" value="ABC transporter involved in vitamin B12 uptake, BtuC"/>
    <property type="match status" value="1"/>
</dbReference>
<feature type="transmembrane region" description="Helical" evidence="8">
    <location>
        <begin position="273"/>
        <end position="291"/>
    </location>
</feature>
<dbReference type="Pfam" id="PF01032">
    <property type="entry name" value="FecCD"/>
    <property type="match status" value="1"/>
</dbReference>
<evidence type="ECO:0000256" key="1">
    <source>
        <dbReference type="ARBA" id="ARBA00004651"/>
    </source>
</evidence>
<evidence type="ECO:0000256" key="8">
    <source>
        <dbReference type="SAM" id="Phobius"/>
    </source>
</evidence>
<dbReference type="PANTHER" id="PTHR30472:SF24">
    <property type="entry name" value="FERRIC ENTEROBACTIN TRANSPORT SYSTEM PERMEASE PROTEIN FEPG"/>
    <property type="match status" value="1"/>
</dbReference>
<evidence type="ECO:0000256" key="5">
    <source>
        <dbReference type="ARBA" id="ARBA00022692"/>
    </source>
</evidence>
<dbReference type="EMBL" id="JACICC010000005">
    <property type="protein sequence ID" value="MBB3810247.1"/>
    <property type="molecule type" value="Genomic_DNA"/>
</dbReference>
<evidence type="ECO:0000313" key="10">
    <source>
        <dbReference type="Proteomes" id="UP000537592"/>
    </source>
</evidence>